<accession>A0A415UEM1</accession>
<gene>
    <name evidence="1" type="ORF">DWZ29_02925</name>
</gene>
<reference evidence="1 2" key="1">
    <citation type="submission" date="2018-08" db="EMBL/GenBank/DDBJ databases">
        <title>A genome reference for cultivated species of the human gut microbiota.</title>
        <authorList>
            <person name="Zou Y."/>
            <person name="Xue W."/>
            <person name="Luo G."/>
        </authorList>
    </citation>
    <scope>NUCLEOTIDE SEQUENCE [LARGE SCALE GENOMIC DNA]</scope>
    <source>
        <strain evidence="1 2">AF31-17AC</strain>
    </source>
</reference>
<proteinExistence type="predicted"/>
<dbReference type="EMBL" id="QRQO01000005">
    <property type="protein sequence ID" value="RHN16524.1"/>
    <property type="molecule type" value="Genomic_DNA"/>
</dbReference>
<organism evidence="1 2">
    <name type="scientific">Anaerobutyricum hallii</name>
    <dbReference type="NCBI Taxonomy" id="39488"/>
    <lineage>
        <taxon>Bacteria</taxon>
        <taxon>Bacillati</taxon>
        <taxon>Bacillota</taxon>
        <taxon>Clostridia</taxon>
        <taxon>Lachnospirales</taxon>
        <taxon>Lachnospiraceae</taxon>
        <taxon>Anaerobutyricum</taxon>
    </lineage>
</organism>
<dbReference type="RefSeq" id="WP_118485626.1">
    <property type="nucleotide sequence ID" value="NZ_QRQO01000005.1"/>
</dbReference>
<comment type="caution">
    <text evidence="1">The sequence shown here is derived from an EMBL/GenBank/DDBJ whole genome shotgun (WGS) entry which is preliminary data.</text>
</comment>
<dbReference type="AlphaFoldDB" id="A0A415UEM1"/>
<evidence type="ECO:0000313" key="1">
    <source>
        <dbReference type="EMBL" id="RHN16524.1"/>
    </source>
</evidence>
<name>A0A415UEM1_9FIRM</name>
<evidence type="ECO:0000313" key="2">
    <source>
        <dbReference type="Proteomes" id="UP000283700"/>
    </source>
</evidence>
<dbReference type="Proteomes" id="UP000283700">
    <property type="component" value="Unassembled WGS sequence"/>
</dbReference>
<protein>
    <submittedName>
        <fullName evidence="1">Uncharacterized protein</fullName>
    </submittedName>
</protein>
<sequence length="153" mass="17574">MGYVLTSRAMDINTTDEELCYILGYLATPNRIKYIEAQVPYGKEQAFCLAYPGQHYDEMKITSDKQSYQFRIILNYNGNCPEPLKQALTTGGGAFKNNCISRGRFVEKIINEYGFRFFDIPDANLIRDNVKIKHLKYIDAFDEGYNIPLLGKC</sequence>